<protein>
    <recommendedName>
        <fullName evidence="2">Doubled CXXCH motif domain-containing protein</fullName>
    </recommendedName>
</protein>
<dbReference type="Pfam" id="PF09699">
    <property type="entry name" value="Paired_CXXCH_1"/>
    <property type="match status" value="4"/>
</dbReference>
<dbReference type="Gene3D" id="1.10.1130.10">
    <property type="entry name" value="Flavocytochrome C3, Chain A"/>
    <property type="match status" value="1"/>
</dbReference>
<accession>A0A7V2SVG8</accession>
<comment type="caution">
    <text evidence="3">The sequence shown here is derived from an EMBL/GenBank/DDBJ whole genome shotgun (WGS) entry which is preliminary data.</text>
</comment>
<reference evidence="3" key="1">
    <citation type="journal article" date="2020" name="mSystems">
        <title>Genome- and Community-Level Interaction Insights into Carbon Utilization and Element Cycling Functions of Hydrothermarchaeota in Hydrothermal Sediment.</title>
        <authorList>
            <person name="Zhou Z."/>
            <person name="Liu Y."/>
            <person name="Xu W."/>
            <person name="Pan J."/>
            <person name="Luo Z.H."/>
            <person name="Li M."/>
        </authorList>
    </citation>
    <scope>NUCLEOTIDE SEQUENCE [LARGE SCALE GENOMIC DNA]</scope>
    <source>
        <strain evidence="3">HyVt-503</strain>
    </source>
</reference>
<dbReference type="Gene3D" id="3.90.10.10">
    <property type="entry name" value="Cytochrome C3"/>
    <property type="match status" value="1"/>
</dbReference>
<feature type="domain" description="Doubled CXXCH motif" evidence="2">
    <location>
        <begin position="188"/>
        <end position="227"/>
    </location>
</feature>
<dbReference type="PANTHER" id="PTHR35038:SF6">
    <property type="entry name" value="SURFACE LOCALIZED DECAHEME CYTOCHROME C LIPOPROTEIN"/>
    <property type="match status" value="1"/>
</dbReference>
<organism evidence="3">
    <name type="scientific">Dissulfuribacter thermophilus</name>
    <dbReference type="NCBI Taxonomy" id="1156395"/>
    <lineage>
        <taxon>Bacteria</taxon>
        <taxon>Pseudomonadati</taxon>
        <taxon>Thermodesulfobacteriota</taxon>
        <taxon>Dissulfuribacteria</taxon>
        <taxon>Dissulfuribacterales</taxon>
        <taxon>Dissulfuribacteraceae</taxon>
        <taxon>Dissulfuribacter</taxon>
    </lineage>
</organism>
<dbReference type="PANTHER" id="PTHR35038">
    <property type="entry name" value="DISSIMILATORY SULFITE REDUCTASE SIRA"/>
    <property type="match status" value="1"/>
</dbReference>
<gene>
    <name evidence="3" type="ORF">ENJ63_01125</name>
</gene>
<dbReference type="GO" id="GO:0016491">
    <property type="term" value="F:oxidoreductase activity"/>
    <property type="evidence" value="ECO:0007669"/>
    <property type="project" value="TreeGrafter"/>
</dbReference>
<dbReference type="SUPFAM" id="SSF48695">
    <property type="entry name" value="Multiheme cytochromes"/>
    <property type="match status" value="1"/>
</dbReference>
<dbReference type="NCBIfam" id="TIGR01905">
    <property type="entry name" value="paired_CXXCH_1"/>
    <property type="match status" value="2"/>
</dbReference>
<sequence length="388" mass="43425">MVARLYFATLLIVILISAVAESAYCYKVVVPDSTRVKMHSRRPFLHVVVRANSGTEAKQIRLEVIKRRSKNIEVKRLGAWEKNGKIYLHFKLPLSSGRNRFVINPGDRSLSVLYTPLRTLLNMAQLGHSTYEYHKNGKEPLECGQCHGTALPKDVTFKLRKNLRQCEVFTSRCYSCHRDLIEDSKWTHSPAANLYCGSCHDLGPNNNNAKHLINTKIDQSCFQCHVTGRKWGKMSHVHGPVGTGDCTVCHDPHGEKYQYQLWANGKAEICVTCHTNKEKLIKNTPLGFRVHGIVIGGGCIACHSPHASENRFQLYKPINDLCVGCHVSMRGIIVGHPVGGHPVRGKKDPRRKGRELSCTSCHNPHGSNFIDMLIGDLLGGHVCSKCHK</sequence>
<dbReference type="EMBL" id="DRND01000097">
    <property type="protein sequence ID" value="HFC46463.1"/>
    <property type="molecule type" value="Genomic_DNA"/>
</dbReference>
<evidence type="ECO:0000259" key="2">
    <source>
        <dbReference type="Pfam" id="PF09699"/>
    </source>
</evidence>
<dbReference type="Proteomes" id="UP000885797">
    <property type="component" value="Unassembled WGS sequence"/>
</dbReference>
<evidence type="ECO:0000256" key="1">
    <source>
        <dbReference type="ARBA" id="ARBA00022729"/>
    </source>
</evidence>
<evidence type="ECO:0000313" key="3">
    <source>
        <dbReference type="EMBL" id="HFC46463.1"/>
    </source>
</evidence>
<feature type="domain" description="Doubled CXXCH motif" evidence="2">
    <location>
        <begin position="357"/>
        <end position="388"/>
    </location>
</feature>
<dbReference type="AlphaFoldDB" id="A0A7V2SVG8"/>
<dbReference type="InterPro" id="IPR010177">
    <property type="entry name" value="Paired_CXXCH_1"/>
</dbReference>
<dbReference type="InterPro" id="IPR051829">
    <property type="entry name" value="Multiheme_Cytochr_ET"/>
</dbReference>
<keyword evidence="1" id="KW-0732">Signal</keyword>
<proteinExistence type="predicted"/>
<feature type="domain" description="Doubled CXXCH motif" evidence="2">
    <location>
        <begin position="238"/>
        <end position="278"/>
    </location>
</feature>
<feature type="domain" description="Doubled CXXCH motif" evidence="2">
    <location>
        <begin position="291"/>
        <end position="330"/>
    </location>
</feature>
<dbReference type="InterPro" id="IPR036280">
    <property type="entry name" value="Multihaem_cyt_sf"/>
</dbReference>
<name>A0A7V2SVG8_9BACT</name>